<dbReference type="PANTHER" id="PTHR47506">
    <property type="entry name" value="TRANSCRIPTIONAL REGULATORY PROTEIN"/>
    <property type="match status" value="1"/>
</dbReference>
<dbReference type="AlphaFoldDB" id="G7H4P1"/>
<proteinExistence type="predicted"/>
<accession>G7H4P1</accession>
<dbReference type="GO" id="GO:0003677">
    <property type="term" value="F:DNA binding"/>
    <property type="evidence" value="ECO:0007669"/>
    <property type="project" value="UniProtKB-KW"/>
</dbReference>
<evidence type="ECO:0000313" key="7">
    <source>
        <dbReference type="Proteomes" id="UP000035088"/>
    </source>
</evidence>
<dbReference type="EMBL" id="BAEE01000063">
    <property type="protein sequence ID" value="GAB10816.1"/>
    <property type="molecule type" value="Genomic_DNA"/>
</dbReference>
<dbReference type="InterPro" id="IPR001647">
    <property type="entry name" value="HTH_TetR"/>
</dbReference>
<dbReference type="STRING" id="1073574.GOARA_063_00150"/>
<evidence type="ECO:0000259" key="5">
    <source>
        <dbReference type="Pfam" id="PF21993"/>
    </source>
</evidence>
<protein>
    <submittedName>
        <fullName evidence="6">Putative TetR family transcriptional regulator</fullName>
    </submittedName>
</protein>
<keyword evidence="3" id="KW-0804">Transcription</keyword>
<dbReference type="PANTHER" id="PTHR47506:SF3">
    <property type="entry name" value="HTH-TYPE TRANSCRIPTIONAL REGULATOR LMRA"/>
    <property type="match status" value="1"/>
</dbReference>
<feature type="domain" description="Transcriptional regulator LmrA/YxaF-like C-terminal" evidence="5">
    <location>
        <begin position="66"/>
        <end position="166"/>
    </location>
</feature>
<evidence type="ECO:0000256" key="2">
    <source>
        <dbReference type="ARBA" id="ARBA00023125"/>
    </source>
</evidence>
<dbReference type="SUPFAM" id="SSF48498">
    <property type="entry name" value="Tetracyclin repressor-like, C-terminal domain"/>
    <property type="match status" value="1"/>
</dbReference>
<dbReference type="Proteomes" id="UP000035088">
    <property type="component" value="Unassembled WGS sequence"/>
</dbReference>
<dbReference type="SUPFAM" id="SSF46689">
    <property type="entry name" value="Homeodomain-like"/>
    <property type="match status" value="1"/>
</dbReference>
<name>G7H4P1_9ACTN</name>
<keyword evidence="1" id="KW-0805">Transcription regulation</keyword>
<dbReference type="Pfam" id="PF21993">
    <property type="entry name" value="TetR_C_13_2"/>
    <property type="match status" value="1"/>
</dbReference>
<feature type="domain" description="HTH tetR-type" evidence="4">
    <location>
        <begin position="3"/>
        <end position="40"/>
    </location>
</feature>
<dbReference type="InterPro" id="IPR009057">
    <property type="entry name" value="Homeodomain-like_sf"/>
</dbReference>
<comment type="caution">
    <text evidence="6">The sequence shown here is derived from an EMBL/GenBank/DDBJ whole genome shotgun (WGS) entry which is preliminary data.</text>
</comment>
<dbReference type="InterPro" id="IPR036271">
    <property type="entry name" value="Tet_transcr_reg_TetR-rel_C_sf"/>
</dbReference>
<sequence length="189" mass="19527">MLSLMQSKGYAGTGVNAVLEQAQAPKGSFYFHFPRGKEELGVRAVESAADQYAAAIAAAVQAGGDPGEVIAGVVDLVAGIVSESGFEAGCPVSVVTLEAGAHSEPLRSACDAAFGSWIGLIADYLATQGASRQEATVLAETIVSTVEGALIVSRARRDLAPLRSARQVLSELLSSRFDRSGSRDSEVGR</sequence>
<evidence type="ECO:0000259" key="4">
    <source>
        <dbReference type="Pfam" id="PF00440"/>
    </source>
</evidence>
<organism evidence="6 7">
    <name type="scientific">Gordonia araii NBRC 100433</name>
    <dbReference type="NCBI Taxonomy" id="1073574"/>
    <lineage>
        <taxon>Bacteria</taxon>
        <taxon>Bacillati</taxon>
        <taxon>Actinomycetota</taxon>
        <taxon>Actinomycetes</taxon>
        <taxon>Mycobacteriales</taxon>
        <taxon>Gordoniaceae</taxon>
        <taxon>Gordonia</taxon>
    </lineage>
</organism>
<dbReference type="InterPro" id="IPR054156">
    <property type="entry name" value="YxaF_TetR_C"/>
</dbReference>
<keyword evidence="2" id="KW-0238">DNA-binding</keyword>
<evidence type="ECO:0000256" key="3">
    <source>
        <dbReference type="ARBA" id="ARBA00023163"/>
    </source>
</evidence>
<evidence type="ECO:0000256" key="1">
    <source>
        <dbReference type="ARBA" id="ARBA00023015"/>
    </source>
</evidence>
<reference evidence="6 7" key="1">
    <citation type="submission" date="2011-11" db="EMBL/GenBank/DDBJ databases">
        <title>Whole genome shotgun sequence of Gordonia araii NBRC 100433.</title>
        <authorList>
            <person name="Yoshida Y."/>
            <person name="Hosoyama A."/>
            <person name="Tsuchikane K."/>
            <person name="Katsumata H."/>
            <person name="Yamazaki S."/>
            <person name="Fujita N."/>
        </authorList>
    </citation>
    <scope>NUCLEOTIDE SEQUENCE [LARGE SCALE GENOMIC DNA]</scope>
    <source>
        <strain evidence="6 7">NBRC 100433</strain>
    </source>
</reference>
<keyword evidence="7" id="KW-1185">Reference proteome</keyword>
<gene>
    <name evidence="6" type="ORF">GOARA_063_00150</name>
</gene>
<dbReference type="Gene3D" id="1.10.357.10">
    <property type="entry name" value="Tetracycline Repressor, domain 2"/>
    <property type="match status" value="1"/>
</dbReference>
<evidence type="ECO:0000313" key="6">
    <source>
        <dbReference type="EMBL" id="GAB10816.1"/>
    </source>
</evidence>
<dbReference type="Pfam" id="PF00440">
    <property type="entry name" value="TetR_N"/>
    <property type="match status" value="1"/>
</dbReference>